<organism evidence="1 2">
    <name type="scientific">Candidatus Sungbacteria bacterium RIFCSPHIGHO2_02_FULL_51_29</name>
    <dbReference type="NCBI Taxonomy" id="1802273"/>
    <lineage>
        <taxon>Bacteria</taxon>
        <taxon>Candidatus Sungiibacteriota</taxon>
    </lineage>
</organism>
<accession>A0A1G2KT66</accession>
<proteinExistence type="predicted"/>
<dbReference type="EMBL" id="MHQL01000029">
    <property type="protein sequence ID" value="OHA02630.1"/>
    <property type="molecule type" value="Genomic_DNA"/>
</dbReference>
<protein>
    <recommendedName>
        <fullName evidence="3">Peptidase M48 domain-containing protein</fullName>
    </recommendedName>
</protein>
<evidence type="ECO:0000313" key="1">
    <source>
        <dbReference type="EMBL" id="OHA02630.1"/>
    </source>
</evidence>
<sequence>MALIISTAIWLAIIFGLRFLVLAPLRSQEAEAMFSLLAEVKPGGVAYVHDPENPLWEGRATRIEKRAGDIIAVALADGSATSYNLPVKIGVVRYLGAIAMAEAQLRSRIVIEGSFFEQFPDEEWIDLILAHEIAHLFSYEVGDEPHGGKWHAMCMRLYAGIMTGPPHPRACRVTLR</sequence>
<reference evidence="1 2" key="1">
    <citation type="journal article" date="2016" name="Nat. Commun.">
        <title>Thousands of microbial genomes shed light on interconnected biogeochemical processes in an aquifer system.</title>
        <authorList>
            <person name="Anantharaman K."/>
            <person name="Brown C.T."/>
            <person name="Hug L.A."/>
            <person name="Sharon I."/>
            <person name="Castelle C.J."/>
            <person name="Probst A.J."/>
            <person name="Thomas B.C."/>
            <person name="Singh A."/>
            <person name="Wilkins M.J."/>
            <person name="Karaoz U."/>
            <person name="Brodie E.L."/>
            <person name="Williams K.H."/>
            <person name="Hubbard S.S."/>
            <person name="Banfield J.F."/>
        </authorList>
    </citation>
    <scope>NUCLEOTIDE SEQUENCE [LARGE SCALE GENOMIC DNA]</scope>
</reference>
<evidence type="ECO:0000313" key="2">
    <source>
        <dbReference type="Proteomes" id="UP000177811"/>
    </source>
</evidence>
<name>A0A1G2KT66_9BACT</name>
<gene>
    <name evidence="1" type="ORF">A3C16_00250</name>
</gene>
<comment type="caution">
    <text evidence="1">The sequence shown here is derived from an EMBL/GenBank/DDBJ whole genome shotgun (WGS) entry which is preliminary data.</text>
</comment>
<dbReference type="Proteomes" id="UP000177811">
    <property type="component" value="Unassembled WGS sequence"/>
</dbReference>
<evidence type="ECO:0008006" key="3">
    <source>
        <dbReference type="Google" id="ProtNLM"/>
    </source>
</evidence>
<dbReference type="AlphaFoldDB" id="A0A1G2KT66"/>